<evidence type="ECO:0000313" key="2">
    <source>
        <dbReference type="EMBL" id="SDN14438.1"/>
    </source>
</evidence>
<protein>
    <submittedName>
        <fullName evidence="2">PcfJ-like protein</fullName>
    </submittedName>
</protein>
<dbReference type="InterPro" id="IPR025586">
    <property type="entry name" value="PcfJ"/>
</dbReference>
<feature type="coiled-coil region" evidence="1">
    <location>
        <begin position="555"/>
        <end position="582"/>
    </location>
</feature>
<keyword evidence="1" id="KW-0175">Coiled coil</keyword>
<dbReference type="EMBL" id="FNID01000012">
    <property type="protein sequence ID" value="SDN14438.1"/>
    <property type="molecule type" value="Genomic_DNA"/>
</dbReference>
<reference evidence="2 3" key="1">
    <citation type="submission" date="2016-10" db="EMBL/GenBank/DDBJ databases">
        <authorList>
            <person name="de Groot N.N."/>
        </authorList>
    </citation>
    <scope>NUCLEOTIDE SEQUENCE [LARGE SCALE GENOMIC DNA]</scope>
    <source>
        <strain evidence="2 3">CGMCC 1.5012</strain>
    </source>
</reference>
<dbReference type="Pfam" id="PF14284">
    <property type="entry name" value="PcfJ"/>
    <property type="match status" value="1"/>
</dbReference>
<evidence type="ECO:0000313" key="3">
    <source>
        <dbReference type="Proteomes" id="UP000199182"/>
    </source>
</evidence>
<dbReference type="AlphaFoldDB" id="A0A1G9YZ79"/>
<proteinExistence type="predicted"/>
<accession>A0A1G9YZ79</accession>
<keyword evidence="3" id="KW-1185">Reference proteome</keyword>
<name>A0A1G9YZ79_9FIRM</name>
<evidence type="ECO:0000256" key="1">
    <source>
        <dbReference type="SAM" id="Coils"/>
    </source>
</evidence>
<dbReference type="Proteomes" id="UP000199182">
    <property type="component" value="Unassembled WGS sequence"/>
</dbReference>
<gene>
    <name evidence="2" type="ORF">SAMN05192585_11236</name>
</gene>
<dbReference type="OrthoDB" id="1802755at2"/>
<dbReference type="STRING" id="258515.SAMN05192585_11236"/>
<organism evidence="2 3">
    <name type="scientific">Acetanaerobacterium elongatum</name>
    <dbReference type="NCBI Taxonomy" id="258515"/>
    <lineage>
        <taxon>Bacteria</taxon>
        <taxon>Bacillati</taxon>
        <taxon>Bacillota</taxon>
        <taxon>Clostridia</taxon>
        <taxon>Eubacteriales</taxon>
        <taxon>Oscillospiraceae</taxon>
        <taxon>Acetanaerobacterium</taxon>
    </lineage>
</organism>
<sequence>MRWTKKELEQIQIDPFPQKLTGHKQEKLVMAAKPYAYHGEDILIATFYSFKSKAPFCRVFLAKDSDITQLFAVGMILPNQPAFTWSKKGISDIRTPNEDWTTINYRDNTMIADNDTKEAVDCFLPNVKVWNDWPLDKIDRFQNRLRSERSTAIMDKRCKSDSEIMEMVFSKLPPLPEDMEQQILDGPLDYSRYMFYRSGKVRDPLTGLKETRYFGYCPYCKEEYELDWIPTHKEKEYRCPGCSSLVTTYARGISRRRLVDRCNYMVWSISGREVFARMFEVERDYSVEPEKVHTHLEECERFYFTDGTAYKFSRYEYYAMGSRYLTYNWHKQTQVTEDVYDFYIYPHPKDIFIGTCAEHSHLDDYLKLCHKKKRSSKPMQYLGCYVKTPSMEHLLDSGLHTLLFERIGHFGGAYKLIDWKKTRPYDMLGVSRPELEQIIKLQLNGEKIMVYKKLKPSGIALDDHGVDVINFLCNSSNNEKRLKRFEQLGLNKTLRYFDYQQRKNFNKAGYATIWQHLKDYHDMCVKLGYDLANDYYLFPPNLKKAHDAAARIIAKQEELANKEKYKKERAEWEQLYKSLSELSYSDGTLLIRPVRSREELILEGKILQHCVAGYADRVRRGETCIFFIRKNDQPDEPYYTLNITPLPKCEFIQCHGFDNDRHLPGGQRPQLIKDFEKKWFSQVVEPWKKKKAKEQQKMKLLQTNATVQQSELIRAVV</sequence>
<dbReference type="RefSeq" id="WP_092639432.1">
    <property type="nucleotide sequence ID" value="NZ_FNID01000012.1"/>
</dbReference>